<comment type="caution">
    <text evidence="2">The sequence shown here is derived from an EMBL/GenBank/DDBJ whole genome shotgun (WGS) entry which is preliminary data.</text>
</comment>
<accession>V5DPD9</accession>
<dbReference type="AlphaFoldDB" id="V5DPD9"/>
<protein>
    <recommendedName>
        <fullName evidence="1">HEPN domain-containing protein</fullName>
    </recommendedName>
</protein>
<keyword evidence="3" id="KW-1185">Reference proteome</keyword>
<dbReference type="EMBL" id="AYLO01000127">
    <property type="protein sequence ID" value="ESS69311.1"/>
    <property type="molecule type" value="Genomic_DNA"/>
</dbReference>
<sequence length="138" mass="15889">MNKTELEQLAEIRLKEAEILLKANCHHGAYYLAGYALEFTLKACIAKQIKAFDFPDKKLANDSYTHDLTKLFITAGLKQELTEHEKQNEDFKLNWAVASKWSEESRYENSIGEQEANNLYNAITDNSSGILPWLKKYL</sequence>
<dbReference type="RefSeq" id="WP_023496051.1">
    <property type="nucleotide sequence ID" value="NZ_AYLO01000127.1"/>
</dbReference>
<evidence type="ECO:0000259" key="1">
    <source>
        <dbReference type="Pfam" id="PF05168"/>
    </source>
</evidence>
<organism evidence="2 3">
    <name type="scientific">Methyloglobulus morosus KoM1</name>
    <dbReference type="NCBI Taxonomy" id="1116472"/>
    <lineage>
        <taxon>Bacteria</taxon>
        <taxon>Pseudomonadati</taxon>
        <taxon>Pseudomonadota</taxon>
        <taxon>Gammaproteobacteria</taxon>
        <taxon>Methylococcales</taxon>
        <taxon>Methylococcaceae</taxon>
        <taxon>Methyloglobulus</taxon>
    </lineage>
</organism>
<dbReference type="eggNOG" id="COG2250">
    <property type="taxonomic scope" value="Bacteria"/>
</dbReference>
<feature type="domain" description="HEPN" evidence="1">
    <location>
        <begin position="10"/>
        <end position="120"/>
    </location>
</feature>
<dbReference type="InterPro" id="IPR007842">
    <property type="entry name" value="HEPN_dom"/>
</dbReference>
<evidence type="ECO:0000313" key="2">
    <source>
        <dbReference type="EMBL" id="ESS69311.1"/>
    </source>
</evidence>
<evidence type="ECO:0000313" key="3">
    <source>
        <dbReference type="Proteomes" id="UP000017842"/>
    </source>
</evidence>
<gene>
    <name evidence="2" type="ORF">MGMO_137c00050</name>
</gene>
<dbReference type="STRING" id="1116472.MGMO_137c00050"/>
<dbReference type="SUPFAM" id="SSF81593">
    <property type="entry name" value="Nucleotidyltransferase substrate binding subunit/domain"/>
    <property type="match status" value="1"/>
</dbReference>
<proteinExistence type="predicted"/>
<reference evidence="2 3" key="1">
    <citation type="journal article" date="2013" name="Genome Announc.">
        <title>Draft Genome Sequence of the Methanotrophic Gammaproteobacterium Methyloglobulus morosus DSM 22980 Strain KoM1.</title>
        <authorList>
            <person name="Poehlein A."/>
            <person name="Deutzmann J.S."/>
            <person name="Daniel R."/>
            <person name="Simeonova D.D."/>
        </authorList>
    </citation>
    <scope>NUCLEOTIDE SEQUENCE [LARGE SCALE GENOMIC DNA]</scope>
    <source>
        <strain evidence="2 3">KoM1</strain>
    </source>
</reference>
<dbReference type="Gene3D" id="1.20.120.330">
    <property type="entry name" value="Nucleotidyltransferases domain 2"/>
    <property type="match status" value="1"/>
</dbReference>
<name>V5DPD9_9GAMM</name>
<dbReference type="Pfam" id="PF05168">
    <property type="entry name" value="HEPN"/>
    <property type="match status" value="1"/>
</dbReference>
<dbReference type="OrthoDB" id="5183931at2"/>
<dbReference type="Proteomes" id="UP000017842">
    <property type="component" value="Unassembled WGS sequence"/>
</dbReference>